<dbReference type="STRING" id="99656.SAMN05421659_11850"/>
<keyword evidence="3" id="KW-1185">Reference proteome</keyword>
<dbReference type="RefSeq" id="WP_092456917.1">
    <property type="nucleotide sequence ID" value="NZ_FOJI01000018.1"/>
</dbReference>
<reference evidence="2 3" key="1">
    <citation type="submission" date="2016-10" db="EMBL/GenBank/DDBJ databases">
        <authorList>
            <person name="de Groot N.N."/>
        </authorList>
    </citation>
    <scope>NUCLEOTIDE SEQUENCE [LARGE SCALE GENOMIC DNA]</scope>
    <source>
        <strain evidence="2 3">DSM 9179</strain>
    </source>
</reference>
<dbReference type="InterPro" id="IPR001296">
    <property type="entry name" value="Glyco_trans_1"/>
</dbReference>
<gene>
    <name evidence="2" type="ORF">SAMN05421659_11850</name>
</gene>
<proteinExistence type="predicted"/>
<protein>
    <submittedName>
        <fullName evidence="2">Glycosyltransferase involved in cell wall bisynthesis</fullName>
    </submittedName>
</protein>
<dbReference type="AlphaFoldDB" id="A0A1I0RM12"/>
<keyword evidence="2" id="KW-0808">Transferase</keyword>
<accession>A0A1I0RM12</accession>
<organism evidence="2 3">
    <name type="scientific">[Clostridium] fimetarium</name>
    <dbReference type="NCBI Taxonomy" id="99656"/>
    <lineage>
        <taxon>Bacteria</taxon>
        <taxon>Bacillati</taxon>
        <taxon>Bacillota</taxon>
        <taxon>Clostridia</taxon>
        <taxon>Lachnospirales</taxon>
        <taxon>Lachnospiraceae</taxon>
    </lineage>
</organism>
<dbReference type="Gene3D" id="3.40.50.2000">
    <property type="entry name" value="Glycogen Phosphorylase B"/>
    <property type="match status" value="2"/>
</dbReference>
<dbReference type="GO" id="GO:0016757">
    <property type="term" value="F:glycosyltransferase activity"/>
    <property type="evidence" value="ECO:0007669"/>
    <property type="project" value="InterPro"/>
</dbReference>
<dbReference type="SUPFAM" id="SSF53756">
    <property type="entry name" value="UDP-Glycosyltransferase/glycogen phosphorylase"/>
    <property type="match status" value="1"/>
</dbReference>
<dbReference type="Pfam" id="PF00534">
    <property type="entry name" value="Glycos_transf_1"/>
    <property type="match status" value="1"/>
</dbReference>
<name>A0A1I0RM12_9FIRM</name>
<dbReference type="OrthoDB" id="9810929at2"/>
<evidence type="ECO:0000313" key="3">
    <source>
        <dbReference type="Proteomes" id="UP000199701"/>
    </source>
</evidence>
<dbReference type="CDD" id="cd03801">
    <property type="entry name" value="GT4_PimA-like"/>
    <property type="match status" value="1"/>
</dbReference>
<dbReference type="Proteomes" id="UP000199701">
    <property type="component" value="Unassembled WGS sequence"/>
</dbReference>
<feature type="domain" description="Glycosyl transferase family 1" evidence="1">
    <location>
        <begin position="201"/>
        <end position="317"/>
    </location>
</feature>
<dbReference type="EMBL" id="FOJI01000018">
    <property type="protein sequence ID" value="SEW41979.1"/>
    <property type="molecule type" value="Genomic_DNA"/>
</dbReference>
<evidence type="ECO:0000259" key="1">
    <source>
        <dbReference type="Pfam" id="PF00534"/>
    </source>
</evidence>
<evidence type="ECO:0000313" key="2">
    <source>
        <dbReference type="EMBL" id="SEW41979.1"/>
    </source>
</evidence>
<sequence length="367" mass="41826">MKILIVCGSFPPAKCGVGDYSWELAKALAYEGNEVSVLTSTSYGNNKGIRIFNVIDDWKKYDAVKKIISICRKEKFDIVHLQWPSAEYYNSKWMLFCVPLLRIIGINIVLTLHEYNECTRNYKLGRIPSIIFAKKVFVVDKRFIDDILHYTPFINRNKMEYVPIGASIPKSSLGLDECNMLKYKITGDKNCFLIAHFGFPNEAKCIDVVLKSLSRLKVLYSNFYYMMICDMSNTKDSYQKNILDLIQELELEKHVIITGYKSSDDVADYLKCSDIAVLLFKNGISPRNSSFLATAEQGIKVITSGDTSVLGFECKNVISIDNNPDSLLDEILNSIEKSKNSQEYNNIGVPQFSDVAKMHEQYYKVIL</sequence>